<dbReference type="Proteomes" id="UP000265520">
    <property type="component" value="Unassembled WGS sequence"/>
</dbReference>
<accession>A0A392PC12</accession>
<evidence type="ECO:0000313" key="2">
    <source>
        <dbReference type="Proteomes" id="UP000265520"/>
    </source>
</evidence>
<organism evidence="1 2">
    <name type="scientific">Trifolium medium</name>
    <dbReference type="NCBI Taxonomy" id="97028"/>
    <lineage>
        <taxon>Eukaryota</taxon>
        <taxon>Viridiplantae</taxon>
        <taxon>Streptophyta</taxon>
        <taxon>Embryophyta</taxon>
        <taxon>Tracheophyta</taxon>
        <taxon>Spermatophyta</taxon>
        <taxon>Magnoliopsida</taxon>
        <taxon>eudicotyledons</taxon>
        <taxon>Gunneridae</taxon>
        <taxon>Pentapetalae</taxon>
        <taxon>rosids</taxon>
        <taxon>fabids</taxon>
        <taxon>Fabales</taxon>
        <taxon>Fabaceae</taxon>
        <taxon>Papilionoideae</taxon>
        <taxon>50 kb inversion clade</taxon>
        <taxon>NPAAA clade</taxon>
        <taxon>Hologalegina</taxon>
        <taxon>IRL clade</taxon>
        <taxon>Trifolieae</taxon>
        <taxon>Trifolium</taxon>
    </lineage>
</organism>
<sequence length="31" mass="3516">MVQRLLFDLGDVVLVVADATRFNVEYEGWGC</sequence>
<comment type="caution">
    <text evidence="1">The sequence shown here is derived from an EMBL/GenBank/DDBJ whole genome shotgun (WGS) entry which is preliminary data.</text>
</comment>
<evidence type="ECO:0000313" key="1">
    <source>
        <dbReference type="EMBL" id="MCI09292.1"/>
    </source>
</evidence>
<keyword evidence="2" id="KW-1185">Reference proteome</keyword>
<feature type="non-terminal residue" evidence="1">
    <location>
        <position position="31"/>
    </location>
</feature>
<proteinExistence type="predicted"/>
<dbReference type="AlphaFoldDB" id="A0A392PC12"/>
<protein>
    <submittedName>
        <fullName evidence="1">Uncharacterized protein</fullName>
    </submittedName>
</protein>
<dbReference type="EMBL" id="LXQA010072095">
    <property type="protein sequence ID" value="MCI09292.1"/>
    <property type="molecule type" value="Genomic_DNA"/>
</dbReference>
<reference evidence="1 2" key="1">
    <citation type="journal article" date="2018" name="Front. Plant Sci.">
        <title>Red Clover (Trifolium pratense) and Zigzag Clover (T. medium) - A Picture of Genomic Similarities and Differences.</title>
        <authorList>
            <person name="Dluhosova J."/>
            <person name="Istvanek J."/>
            <person name="Nedelnik J."/>
            <person name="Repkova J."/>
        </authorList>
    </citation>
    <scope>NUCLEOTIDE SEQUENCE [LARGE SCALE GENOMIC DNA]</scope>
    <source>
        <strain evidence="2">cv. 10/8</strain>
        <tissue evidence="1">Leaf</tissue>
    </source>
</reference>
<name>A0A392PC12_9FABA</name>